<protein>
    <submittedName>
        <fullName evidence="2">Uncharacterized protein</fullName>
    </submittedName>
</protein>
<reference evidence="2" key="1">
    <citation type="submission" date="2015-06" db="UniProtKB">
        <authorList>
            <consortium name="EnsemblPlants"/>
        </authorList>
    </citation>
    <scope>IDENTIFICATION</scope>
</reference>
<evidence type="ECO:0000313" key="2">
    <source>
        <dbReference type="EnsemblPlants" id="ORGLA10G0075000.1"/>
    </source>
</evidence>
<accession>I1QU67</accession>
<dbReference type="EnsemblPlants" id="ORGLA10G0075000.1">
    <property type="protein sequence ID" value="ORGLA10G0075000.1"/>
    <property type="gene ID" value="ORGLA10G0075000"/>
</dbReference>
<feature type="region of interest" description="Disordered" evidence="1">
    <location>
        <begin position="17"/>
        <end position="45"/>
    </location>
</feature>
<dbReference type="Proteomes" id="UP000007306">
    <property type="component" value="Chromosome 10"/>
</dbReference>
<feature type="compositionally biased region" description="Polar residues" evidence="1">
    <location>
        <begin position="31"/>
        <end position="45"/>
    </location>
</feature>
<organism evidence="2 3">
    <name type="scientific">Oryza glaberrima</name>
    <name type="common">African rice</name>
    <dbReference type="NCBI Taxonomy" id="4538"/>
    <lineage>
        <taxon>Eukaryota</taxon>
        <taxon>Viridiplantae</taxon>
        <taxon>Streptophyta</taxon>
        <taxon>Embryophyta</taxon>
        <taxon>Tracheophyta</taxon>
        <taxon>Spermatophyta</taxon>
        <taxon>Magnoliopsida</taxon>
        <taxon>Liliopsida</taxon>
        <taxon>Poales</taxon>
        <taxon>Poaceae</taxon>
        <taxon>BOP clade</taxon>
        <taxon>Oryzoideae</taxon>
        <taxon>Oryzeae</taxon>
        <taxon>Oryzinae</taxon>
        <taxon>Oryza</taxon>
    </lineage>
</organism>
<keyword evidence="3" id="KW-1185">Reference proteome</keyword>
<reference evidence="2 3" key="2">
    <citation type="submission" date="2018-04" db="EMBL/GenBank/DDBJ databases">
        <title>OglaRS2 (Oryza glaberrima Reference Sequence Version 2).</title>
        <authorList>
            <person name="Zhang J."/>
            <person name="Kudrna D."/>
            <person name="Lee S."/>
            <person name="Talag J."/>
            <person name="Rajasekar S."/>
            <person name="Wing R.A."/>
        </authorList>
    </citation>
    <scope>NUCLEOTIDE SEQUENCE [LARGE SCALE GENOMIC DNA]</scope>
    <source>
        <strain evidence="2 3">cv. IRGC 96717</strain>
    </source>
</reference>
<evidence type="ECO:0000256" key="1">
    <source>
        <dbReference type="SAM" id="MobiDB-lite"/>
    </source>
</evidence>
<name>I1QU67_ORYGL</name>
<sequence length="96" mass="10758">MNESLYYTTCSLNWPRRKDREERDGIANINEGESTENNRTITQNPSRGKLMVGRAHKSNEITSIGPNYHTTGLRIHQEIHLPKSGPNGPAKGSTEP</sequence>
<evidence type="ECO:0000313" key="3">
    <source>
        <dbReference type="Proteomes" id="UP000007306"/>
    </source>
</evidence>
<proteinExistence type="predicted"/>
<dbReference type="Gramene" id="ORGLA10G0075000.1">
    <property type="protein sequence ID" value="ORGLA10G0075000.1"/>
    <property type="gene ID" value="ORGLA10G0075000"/>
</dbReference>
<dbReference type="HOGENOM" id="CLU_2363172_0_0_1"/>
<dbReference type="AlphaFoldDB" id="I1QU67"/>